<gene>
    <name evidence="1" type="ORF">CURHAP_LOCUS51661</name>
    <name evidence="2" type="ORF">ORAREDHAP_LOCUS50903</name>
</gene>
<dbReference type="EMBL" id="CAEKKB010000008">
    <property type="protein sequence ID" value="CAB4321683.1"/>
    <property type="molecule type" value="Genomic_DNA"/>
</dbReference>
<keyword evidence="4" id="KW-1185">Reference proteome</keyword>
<organism evidence="1 3">
    <name type="scientific">Prunus armeniaca</name>
    <name type="common">Apricot</name>
    <name type="synonym">Armeniaca vulgaris</name>
    <dbReference type="NCBI Taxonomy" id="36596"/>
    <lineage>
        <taxon>Eukaryota</taxon>
        <taxon>Viridiplantae</taxon>
        <taxon>Streptophyta</taxon>
        <taxon>Embryophyta</taxon>
        <taxon>Tracheophyta</taxon>
        <taxon>Spermatophyta</taxon>
        <taxon>Magnoliopsida</taxon>
        <taxon>eudicotyledons</taxon>
        <taxon>Gunneridae</taxon>
        <taxon>Pentapetalae</taxon>
        <taxon>rosids</taxon>
        <taxon>fabids</taxon>
        <taxon>Rosales</taxon>
        <taxon>Rosaceae</taxon>
        <taxon>Amygdaloideae</taxon>
        <taxon>Amygdaleae</taxon>
        <taxon>Prunus</taxon>
    </lineage>
</organism>
<sequence>MEGYLSEYVTASFKHNVPSSKRLHQSIQLMQILRMILLGPPTQPAIDTTCEGTNSDFTSSIDLCKQEKNGPLAPSSDGTVAMKKCGHPMCYFSVTGRKCLLAEEQREEDKKLELLSAVRFLRKAQLLVSLGCGGGKALNQLHSMGWYK</sequence>
<evidence type="ECO:0000313" key="1">
    <source>
        <dbReference type="EMBL" id="CAB4291369.1"/>
    </source>
</evidence>
<reference evidence="4" key="1">
    <citation type="journal article" date="2020" name="Genome Biol.">
        <title>Gamete binning: chromosome-level and haplotype-resolved genome assembly enabled by high-throughput single-cell sequencing of gamete genomes.</title>
        <authorList>
            <person name="Campoy J.A."/>
            <person name="Sun H."/>
            <person name="Goel M."/>
            <person name="Jiao W.-B."/>
            <person name="Folz-Donahue K."/>
            <person name="Wang N."/>
            <person name="Rubio M."/>
            <person name="Liu C."/>
            <person name="Kukat C."/>
            <person name="Ruiz D."/>
            <person name="Huettel B."/>
            <person name="Schneeberger K."/>
        </authorList>
    </citation>
    <scope>NUCLEOTIDE SEQUENCE [LARGE SCALE GENOMIC DNA]</scope>
    <source>
        <strain evidence="4">cv. Rojo Pasion</strain>
    </source>
</reference>
<evidence type="ECO:0000313" key="2">
    <source>
        <dbReference type="EMBL" id="CAB4321683.1"/>
    </source>
</evidence>
<dbReference type="OrthoDB" id="10367803at2759"/>
<evidence type="ECO:0000313" key="4">
    <source>
        <dbReference type="Proteomes" id="UP000507245"/>
    </source>
</evidence>
<dbReference type="Proteomes" id="UP000507222">
    <property type="component" value="Unassembled WGS sequence"/>
</dbReference>
<dbReference type="AlphaFoldDB" id="A0A6J5VQ29"/>
<proteinExistence type="predicted"/>
<dbReference type="EMBL" id="CAEKDK010000008">
    <property type="protein sequence ID" value="CAB4291369.1"/>
    <property type="molecule type" value="Genomic_DNA"/>
</dbReference>
<protein>
    <submittedName>
        <fullName evidence="1">Uncharacterized protein</fullName>
    </submittedName>
</protein>
<accession>A0A6J5VQ29</accession>
<reference evidence="1 3" key="2">
    <citation type="submission" date="2020-05" db="EMBL/GenBank/DDBJ databases">
        <authorList>
            <person name="Campoy J."/>
            <person name="Schneeberger K."/>
            <person name="Spophaly S."/>
        </authorList>
    </citation>
    <scope>NUCLEOTIDE SEQUENCE [LARGE SCALE GENOMIC DNA]</scope>
    <source>
        <strain evidence="1">PruArmRojPasFocal</strain>
    </source>
</reference>
<name>A0A6J5VQ29_PRUAR</name>
<evidence type="ECO:0000313" key="3">
    <source>
        <dbReference type="Proteomes" id="UP000507222"/>
    </source>
</evidence>
<dbReference type="Proteomes" id="UP000507245">
    <property type="component" value="Unassembled WGS sequence"/>
</dbReference>